<dbReference type="InterPro" id="IPR025178">
    <property type="entry name" value="Lnb_N"/>
</dbReference>
<proteinExistence type="predicted"/>
<dbReference type="Pfam" id="PF13387">
    <property type="entry name" value="Lnb_N"/>
    <property type="match status" value="1"/>
</dbReference>
<feature type="domain" description="Lnb N-terminal periplasmic" evidence="1">
    <location>
        <begin position="105"/>
        <end position="275"/>
    </location>
</feature>
<evidence type="ECO:0000259" key="3">
    <source>
        <dbReference type="Pfam" id="PF25225"/>
    </source>
</evidence>
<name>A0ABM7X8W7_9BACT</name>
<feature type="domain" description="DUF7843" evidence="3">
    <location>
        <begin position="9"/>
        <end position="84"/>
    </location>
</feature>
<dbReference type="InterPro" id="IPR057162">
    <property type="entry name" value="DUF7840"/>
</dbReference>
<dbReference type="Pfam" id="PF25222">
    <property type="entry name" value="DUF7840"/>
    <property type="match status" value="1"/>
</dbReference>
<sequence length="607" mass="65430">MGEARAAGLARDRQWLRLGHWRERAAGGFESEADGPGFFLSARGKTDPEAELAATVRGLFAPEPKDPERQHPQCQFPARFAFLVRRLGIDVSRLPPRRCEKLERFWERTQARGVTLVFSSYFLDNPASAFGHTFLRLDKGGAGGRGEREELLDQGVNYAATADTGNAVLYAVKGLVGLFKGEFTALPYFYKVREYADYESRDVWEYDLALEPDEVAMLVAHVWELGSTWFDYYYLSENCSYHILGALEAAAPRLDLLSRLAPVVLPAATVQALYDNPGLVRGVRFRPSIRSQFRQRAAALDPRLHDAVEALAEDPARPSPAGLAPEAEAAVLDAAVDLYDMRHARALVEGRAGVAEARQALLARRSGVPVQSAPLTVPPPAHGGPEVGHGSARFTVGGGASSDAGPFLSLGWRAALHDLLDPPAGFSPGSQLEFLVTRLRVETRSQRLRLEDFSFVDVVSTNPLDRFDRRVSWHMRAGATTLRDGGCRGCLAGLLELGGGPAVVGGGGAVTAWLSADSELAGTPSLRGAFGSGLRLGVGPTATLRLAGARGALQASAGWRFQPWAAPDTGFALGAGGRLHLGPVSLALDWRKTPLAHEGELSLLLYR</sequence>
<evidence type="ECO:0000313" key="5">
    <source>
        <dbReference type="Proteomes" id="UP001162734"/>
    </source>
</evidence>
<gene>
    <name evidence="4" type="ORF">AMPC_14050</name>
</gene>
<dbReference type="Pfam" id="PF25225">
    <property type="entry name" value="DUF7843"/>
    <property type="match status" value="1"/>
</dbReference>
<dbReference type="RefSeq" id="WP_248345475.1">
    <property type="nucleotide sequence ID" value="NZ_AP025592.1"/>
</dbReference>
<accession>A0ABM7X8W7</accession>
<evidence type="ECO:0000313" key="4">
    <source>
        <dbReference type="EMBL" id="BDG08292.1"/>
    </source>
</evidence>
<evidence type="ECO:0000259" key="1">
    <source>
        <dbReference type="Pfam" id="PF13387"/>
    </source>
</evidence>
<reference evidence="5" key="1">
    <citation type="journal article" date="2022" name="Int. J. Syst. Evol. Microbiol.">
        <title>Anaeromyxobacter oryzae sp. nov., Anaeromyxobacter diazotrophicus sp. nov. and Anaeromyxobacter paludicola sp. nov., isolated from paddy soils.</title>
        <authorList>
            <person name="Itoh H."/>
            <person name="Xu Z."/>
            <person name="Mise K."/>
            <person name="Masuda Y."/>
            <person name="Ushijima N."/>
            <person name="Hayakawa C."/>
            <person name="Shiratori Y."/>
            <person name="Senoo K."/>
        </authorList>
    </citation>
    <scope>NUCLEOTIDE SEQUENCE [LARGE SCALE GENOMIC DNA]</scope>
    <source>
        <strain evidence="5">Red630</strain>
    </source>
</reference>
<protein>
    <recommendedName>
        <fullName evidence="6">DUF4105 domain-containing protein</fullName>
    </recommendedName>
</protein>
<evidence type="ECO:0008006" key="6">
    <source>
        <dbReference type="Google" id="ProtNLM"/>
    </source>
</evidence>
<dbReference type="InterPro" id="IPR057165">
    <property type="entry name" value="DUF7843"/>
</dbReference>
<organism evidence="4 5">
    <name type="scientific">Anaeromyxobacter paludicola</name>
    <dbReference type="NCBI Taxonomy" id="2918171"/>
    <lineage>
        <taxon>Bacteria</taxon>
        <taxon>Pseudomonadati</taxon>
        <taxon>Myxococcota</taxon>
        <taxon>Myxococcia</taxon>
        <taxon>Myxococcales</taxon>
        <taxon>Cystobacterineae</taxon>
        <taxon>Anaeromyxobacteraceae</taxon>
        <taxon>Anaeromyxobacter</taxon>
    </lineage>
</organism>
<dbReference type="EMBL" id="AP025592">
    <property type="protein sequence ID" value="BDG08292.1"/>
    <property type="molecule type" value="Genomic_DNA"/>
</dbReference>
<feature type="domain" description="DUF7840" evidence="2">
    <location>
        <begin position="385"/>
        <end position="563"/>
    </location>
</feature>
<keyword evidence="5" id="KW-1185">Reference proteome</keyword>
<evidence type="ECO:0000259" key="2">
    <source>
        <dbReference type="Pfam" id="PF25222"/>
    </source>
</evidence>
<dbReference type="Proteomes" id="UP001162734">
    <property type="component" value="Chromosome"/>
</dbReference>